<dbReference type="Proteomes" id="UP001651158">
    <property type="component" value="Unassembled WGS sequence"/>
</dbReference>
<keyword evidence="4" id="KW-0732">Signal</keyword>
<feature type="domain" description="Cytochrome b561" evidence="11">
    <location>
        <begin position="382"/>
        <end position="585"/>
    </location>
</feature>
<evidence type="ECO:0000256" key="5">
    <source>
        <dbReference type="ARBA" id="ARBA00022982"/>
    </source>
</evidence>
<keyword evidence="6 9" id="KW-1133">Transmembrane helix</keyword>
<accession>A0ABR4QEG3</accession>
<reference evidence="12 13" key="1">
    <citation type="journal article" date="2022" name="Front. Cell. Infect. Microbiol.">
        <title>The Genomes of Two Strains of Taenia crassiceps the Animal Model for the Study of Human Cysticercosis.</title>
        <authorList>
            <person name="Bobes R.J."/>
            <person name="Estrada K."/>
            <person name="Rios-Valencia D.G."/>
            <person name="Calderon-Gallegos A."/>
            <person name="de la Torre P."/>
            <person name="Carrero J.C."/>
            <person name="Sanchez-Flores A."/>
            <person name="Laclette J.P."/>
        </authorList>
    </citation>
    <scope>NUCLEOTIDE SEQUENCE [LARGE SCALE GENOMIC DNA]</scope>
    <source>
        <strain evidence="12">WFUcys</strain>
    </source>
</reference>
<dbReference type="PROSITE" id="PS50939">
    <property type="entry name" value="CYTOCHROME_B561"/>
    <property type="match status" value="1"/>
</dbReference>
<gene>
    <name evidence="12" type="ORF">TcWFU_006887</name>
</gene>
<dbReference type="EMBL" id="JAKROA010000004">
    <property type="protein sequence ID" value="KAL5107927.1"/>
    <property type="molecule type" value="Genomic_DNA"/>
</dbReference>
<dbReference type="PANTHER" id="PTHR23130">
    <property type="entry name" value="CYTOCHROME B561 AND DOMON DOMAIN-CONTAINING PROTEIN"/>
    <property type="match status" value="1"/>
</dbReference>
<proteinExistence type="predicted"/>
<evidence type="ECO:0000259" key="10">
    <source>
        <dbReference type="PROSITE" id="PS50836"/>
    </source>
</evidence>
<dbReference type="PROSITE" id="PS50836">
    <property type="entry name" value="DOMON"/>
    <property type="match status" value="1"/>
</dbReference>
<keyword evidence="13" id="KW-1185">Reference proteome</keyword>
<evidence type="ECO:0000256" key="9">
    <source>
        <dbReference type="SAM" id="Phobius"/>
    </source>
</evidence>
<feature type="domain" description="DOMON" evidence="10">
    <location>
        <begin position="233"/>
        <end position="369"/>
    </location>
</feature>
<evidence type="ECO:0000256" key="8">
    <source>
        <dbReference type="SAM" id="Coils"/>
    </source>
</evidence>
<comment type="caution">
    <text evidence="12">The sequence shown here is derived from an EMBL/GenBank/DDBJ whole genome shotgun (WGS) entry which is preliminary data.</text>
</comment>
<dbReference type="Gene3D" id="1.20.120.1770">
    <property type="match status" value="1"/>
</dbReference>
<keyword evidence="5" id="KW-0249">Electron transport</keyword>
<dbReference type="CDD" id="cd08760">
    <property type="entry name" value="Cyt_b561_FRRS1_like"/>
    <property type="match status" value="1"/>
</dbReference>
<organism evidence="12 13">
    <name type="scientific">Taenia crassiceps</name>
    <dbReference type="NCBI Taxonomy" id="6207"/>
    <lineage>
        <taxon>Eukaryota</taxon>
        <taxon>Metazoa</taxon>
        <taxon>Spiralia</taxon>
        <taxon>Lophotrochozoa</taxon>
        <taxon>Platyhelminthes</taxon>
        <taxon>Cestoda</taxon>
        <taxon>Eucestoda</taxon>
        <taxon>Cyclophyllidea</taxon>
        <taxon>Taeniidae</taxon>
        <taxon>Taenia</taxon>
    </lineage>
</organism>
<comment type="subcellular location">
    <subcellularLocation>
        <location evidence="1">Membrane</location>
    </subcellularLocation>
</comment>
<evidence type="ECO:0000256" key="4">
    <source>
        <dbReference type="ARBA" id="ARBA00022729"/>
    </source>
</evidence>
<dbReference type="SMART" id="SM00665">
    <property type="entry name" value="B561"/>
    <property type="match status" value="1"/>
</dbReference>
<dbReference type="PANTHER" id="PTHR23130:SF171">
    <property type="entry name" value="OS01G0895300 PROTEIN"/>
    <property type="match status" value="1"/>
</dbReference>
<sequence length="657" mass="73462">MPKGVGGWGRSVFSRRVWGMAQKYPTDEELVQMTTMQLRSLLELHIISQEQHQSQICASLCQKKQTEVAELAAAAKKESSAIRSLRQQLSRLNTSVDRLDRQIDSLAKLRISMTETPFSLRMVAPDGTELGLAHFNSHHLPLLSCESDEPVSMAAANHLIPRICFKTKPLIQRSLCLGKSATTTTATASTMRVPVPPAGGSCVSVLGFKDVDLSTCTVTKGCLRPPICVDNLCEYGATWRLVEQDEIQYIEFELFGDIKSSSGFISLVFSRDPYFGGDGFIGCYYDTVDFKTVVRAGYRPEASESNHLYNPSDDEKLLVTTGDDLGSSYVDAQHYLQCRFRRRVTPVRMANQLKDLAPPNAYYLIIQRGSDPLRTSFGQLYPGGEATSNTSAVITSPLYDLTVSYLASHSPGIVKAHGAMMVLAWVFCSSVGVIISRYYKDMWPNAGLLGERVWFQIHRILMGICVGLTCLAVILAFIFCQGYSALKIYPDYIHPILGLIILCLAVINPFITFCRPHPMHKNRPYFNWVHFFIGTIAHVLSIPTIMLGLRMPAAGVQLRSLNYPLWILIFFVIFQFCVELTLEIHGCIHYRRNKHKKITYRNELEQYQNAVRVGGVPIPRPVEPEPSGRIFKYFMISLHATVAAITAVILIIVIAVN</sequence>
<evidence type="ECO:0000256" key="2">
    <source>
        <dbReference type="ARBA" id="ARBA00022448"/>
    </source>
</evidence>
<protein>
    <submittedName>
        <fullName evidence="12">Ferric-chelate reductase 1</fullName>
    </submittedName>
</protein>
<keyword evidence="7 9" id="KW-0472">Membrane</keyword>
<feature type="transmembrane region" description="Helical" evidence="9">
    <location>
        <begin position="418"/>
        <end position="439"/>
    </location>
</feature>
<dbReference type="InterPro" id="IPR006593">
    <property type="entry name" value="Cyt_b561/ferric_Rdtase_TM"/>
</dbReference>
<feature type="coiled-coil region" evidence="8">
    <location>
        <begin position="68"/>
        <end position="109"/>
    </location>
</feature>
<feature type="transmembrane region" description="Helical" evidence="9">
    <location>
        <begin position="525"/>
        <end position="545"/>
    </location>
</feature>
<feature type="transmembrane region" description="Helical" evidence="9">
    <location>
        <begin position="633"/>
        <end position="656"/>
    </location>
</feature>
<feature type="transmembrane region" description="Helical" evidence="9">
    <location>
        <begin position="460"/>
        <end position="486"/>
    </location>
</feature>
<keyword evidence="8" id="KW-0175">Coiled coil</keyword>
<evidence type="ECO:0000256" key="7">
    <source>
        <dbReference type="ARBA" id="ARBA00023136"/>
    </source>
</evidence>
<feature type="transmembrane region" description="Helical" evidence="9">
    <location>
        <begin position="492"/>
        <end position="513"/>
    </location>
</feature>
<feature type="transmembrane region" description="Helical" evidence="9">
    <location>
        <begin position="565"/>
        <end position="588"/>
    </location>
</feature>
<evidence type="ECO:0000259" key="11">
    <source>
        <dbReference type="PROSITE" id="PS50939"/>
    </source>
</evidence>
<keyword evidence="2" id="KW-0813">Transport</keyword>
<evidence type="ECO:0000256" key="3">
    <source>
        <dbReference type="ARBA" id="ARBA00022692"/>
    </source>
</evidence>
<dbReference type="InterPro" id="IPR005018">
    <property type="entry name" value="DOMON_domain"/>
</dbReference>
<dbReference type="Pfam" id="PF03188">
    <property type="entry name" value="Cytochrom_B561"/>
    <property type="match status" value="1"/>
</dbReference>
<evidence type="ECO:0000256" key="1">
    <source>
        <dbReference type="ARBA" id="ARBA00004370"/>
    </source>
</evidence>
<name>A0ABR4QEG3_9CEST</name>
<evidence type="ECO:0000313" key="13">
    <source>
        <dbReference type="Proteomes" id="UP001651158"/>
    </source>
</evidence>
<evidence type="ECO:0000256" key="6">
    <source>
        <dbReference type="ARBA" id="ARBA00022989"/>
    </source>
</evidence>
<keyword evidence="3 9" id="KW-0812">Transmembrane</keyword>
<evidence type="ECO:0000313" key="12">
    <source>
        <dbReference type="EMBL" id="KAL5107927.1"/>
    </source>
</evidence>